<protein>
    <recommendedName>
        <fullName evidence="2">3-hydroxyisobutyryl-CoA hydrolase</fullName>
        <ecNumber evidence="2">3.1.2.4</ecNumber>
    </recommendedName>
</protein>
<dbReference type="GO" id="GO:0003860">
    <property type="term" value="F:3-hydroxyisobutyryl-CoA hydrolase activity"/>
    <property type="evidence" value="ECO:0007669"/>
    <property type="project" value="UniProtKB-EC"/>
</dbReference>
<dbReference type="KEGG" id="chm:B842_02525"/>
<dbReference type="NCBIfam" id="NF004127">
    <property type="entry name" value="PRK05617.1"/>
    <property type="match status" value="1"/>
</dbReference>
<dbReference type="RefSeq" id="WP_040085024.1">
    <property type="nucleotide sequence ID" value="NZ_BCSU01000004.1"/>
</dbReference>
<dbReference type="SUPFAM" id="SSF52096">
    <property type="entry name" value="ClpP/crotonase"/>
    <property type="match status" value="1"/>
</dbReference>
<dbReference type="CDD" id="cd06558">
    <property type="entry name" value="crotonase-like"/>
    <property type="match status" value="1"/>
</dbReference>
<dbReference type="Pfam" id="PF16113">
    <property type="entry name" value="ECH_2"/>
    <property type="match status" value="1"/>
</dbReference>
<dbReference type="EMBL" id="CP005286">
    <property type="protein sequence ID" value="AJE32358.1"/>
    <property type="molecule type" value="Genomic_DNA"/>
</dbReference>
<dbReference type="InterPro" id="IPR032259">
    <property type="entry name" value="HIBYL-CoA-H"/>
</dbReference>
<organism evidence="5 6">
    <name type="scientific">Corynebacterium humireducens NBRC 106098 = DSM 45392</name>
    <dbReference type="NCBI Taxonomy" id="1223515"/>
    <lineage>
        <taxon>Bacteria</taxon>
        <taxon>Bacillati</taxon>
        <taxon>Actinomycetota</taxon>
        <taxon>Actinomycetes</taxon>
        <taxon>Mycobacteriales</taxon>
        <taxon>Corynebacteriaceae</taxon>
        <taxon>Corynebacterium</taxon>
    </lineage>
</organism>
<accession>A0A0B5D7Z5</accession>
<evidence type="ECO:0000259" key="4">
    <source>
        <dbReference type="Pfam" id="PF16113"/>
    </source>
</evidence>
<dbReference type="GO" id="GO:0005829">
    <property type="term" value="C:cytosol"/>
    <property type="evidence" value="ECO:0007669"/>
    <property type="project" value="TreeGrafter"/>
</dbReference>
<feature type="domain" description="Enoyl-CoA hydratase/isomerase" evidence="4">
    <location>
        <begin position="19"/>
        <end position="337"/>
    </location>
</feature>
<gene>
    <name evidence="5" type="ORF">B842_02525</name>
</gene>
<evidence type="ECO:0000313" key="5">
    <source>
        <dbReference type="EMBL" id="AJE32358.1"/>
    </source>
</evidence>
<name>A0A0B5D7Z5_9CORY</name>
<dbReference type="STRING" id="1223515.B842_02525"/>
<comment type="catalytic activity">
    <reaction evidence="1">
        <text>3-hydroxy-2-methylpropanoyl-CoA + H2O = 3-hydroxy-2-methylpropanoate + CoA + H(+)</text>
        <dbReference type="Rhea" id="RHEA:20888"/>
        <dbReference type="ChEBI" id="CHEBI:11805"/>
        <dbReference type="ChEBI" id="CHEBI:15377"/>
        <dbReference type="ChEBI" id="CHEBI:15378"/>
        <dbReference type="ChEBI" id="CHEBI:57287"/>
        <dbReference type="ChEBI" id="CHEBI:57340"/>
        <dbReference type="EC" id="3.1.2.4"/>
    </reaction>
</comment>
<dbReference type="Gene3D" id="3.90.226.10">
    <property type="entry name" value="2-enoyl-CoA Hydratase, Chain A, domain 1"/>
    <property type="match status" value="1"/>
</dbReference>
<dbReference type="PANTHER" id="PTHR43176:SF3">
    <property type="entry name" value="3-HYDROXYISOBUTYRYL-COA HYDROLASE, MITOCHONDRIAL"/>
    <property type="match status" value="1"/>
</dbReference>
<dbReference type="InterPro" id="IPR045004">
    <property type="entry name" value="ECH_dom"/>
</dbReference>
<evidence type="ECO:0000256" key="1">
    <source>
        <dbReference type="ARBA" id="ARBA00001709"/>
    </source>
</evidence>
<sequence>MKNDMHDGEVLVRRRGRAGVLTLNRPQAMNALTAEMVTTLTRALEQWRDDPEVDLVIIRGAGDRGLCAGGDIAALYRHARDNPAVNDAFFREEYALNRLIAEYPKPYVAFMDGIVLGGGVGVSAHGSHRIVTGDTRIGMPEVAIGFVPDVGGSWLLAQAPDHLGTHLALTGMHVGAGAALEAGLADWYVEKEYLDQLCEDLCRTGDASTIAAYATTPPTGLAEREQVGQVYDAPDVEEILRRLDATDADWARDAAVRIRRASPLAVRVAFEAQRRIRENLYTLPEALGQELRVAETLPRQPDFVEGVRAQIIDKDRNPRWQPATLAEVSDAAVAHVFQE</sequence>
<keyword evidence="3 5" id="KW-0378">Hydrolase</keyword>
<reference evidence="5 6" key="1">
    <citation type="submission" date="2013-04" db="EMBL/GenBank/DDBJ databases">
        <title>Complete genome sequence of Corynebacterium humireducens DSM 45392(T), isolated from a wastewater-fed microbial fuel cell.</title>
        <authorList>
            <person name="Ruckert C."/>
            <person name="Albersmeier A."/>
            <person name="Kalinowski J."/>
        </authorList>
    </citation>
    <scope>NUCLEOTIDE SEQUENCE [LARGE SCALE GENOMIC DNA]</scope>
    <source>
        <strain evidence="6">MFC-5</strain>
    </source>
</reference>
<evidence type="ECO:0000313" key="6">
    <source>
        <dbReference type="Proteomes" id="UP000031524"/>
    </source>
</evidence>
<dbReference type="AlphaFoldDB" id="A0A0B5D7Z5"/>
<dbReference type="GO" id="GO:0006574">
    <property type="term" value="P:L-valine catabolic process"/>
    <property type="evidence" value="ECO:0007669"/>
    <property type="project" value="TreeGrafter"/>
</dbReference>
<proteinExistence type="predicted"/>
<dbReference type="EC" id="3.1.2.4" evidence="2"/>
<dbReference type="InterPro" id="IPR029045">
    <property type="entry name" value="ClpP/crotonase-like_dom_sf"/>
</dbReference>
<dbReference type="Proteomes" id="UP000031524">
    <property type="component" value="Chromosome"/>
</dbReference>
<dbReference type="PANTHER" id="PTHR43176">
    <property type="entry name" value="3-HYDROXYISOBUTYRYL-COA HYDROLASE-RELATED"/>
    <property type="match status" value="1"/>
</dbReference>
<keyword evidence="6" id="KW-1185">Reference proteome</keyword>
<evidence type="ECO:0000256" key="2">
    <source>
        <dbReference type="ARBA" id="ARBA00011915"/>
    </source>
</evidence>
<evidence type="ECO:0000256" key="3">
    <source>
        <dbReference type="ARBA" id="ARBA00022801"/>
    </source>
</evidence>
<dbReference type="HOGENOM" id="CLU_009834_22_1_11"/>